<dbReference type="InterPro" id="IPR036866">
    <property type="entry name" value="RibonucZ/Hydroxyglut_hydro"/>
</dbReference>
<proteinExistence type="predicted"/>
<dbReference type="RefSeq" id="WP_111629970.1">
    <property type="nucleotide sequence ID" value="NZ_QLMC01000005.1"/>
</dbReference>
<feature type="domain" description="Metallo-beta-lactamase" evidence="1">
    <location>
        <begin position="45"/>
        <end position="246"/>
    </location>
</feature>
<name>A0A327WSN7_LARAB</name>
<gene>
    <name evidence="2" type="ORF">LX87_03925</name>
</gene>
<dbReference type="EMBL" id="QLMC01000005">
    <property type="protein sequence ID" value="RAJ94041.1"/>
    <property type="molecule type" value="Genomic_DNA"/>
</dbReference>
<comment type="caution">
    <text evidence="2">The sequence shown here is derived from an EMBL/GenBank/DDBJ whole genome shotgun (WGS) entry which is preliminary data.</text>
</comment>
<evidence type="ECO:0000313" key="2">
    <source>
        <dbReference type="EMBL" id="RAJ94041.1"/>
    </source>
</evidence>
<organism evidence="2 3">
    <name type="scientific">Larkinella arboricola</name>
    <dbReference type="NCBI Taxonomy" id="643671"/>
    <lineage>
        <taxon>Bacteria</taxon>
        <taxon>Pseudomonadati</taxon>
        <taxon>Bacteroidota</taxon>
        <taxon>Cytophagia</taxon>
        <taxon>Cytophagales</taxon>
        <taxon>Spirosomataceae</taxon>
        <taxon>Larkinella</taxon>
    </lineage>
</organism>
<dbReference type="PANTHER" id="PTHR43546">
    <property type="entry name" value="UPF0173 METAL-DEPENDENT HYDROLASE MJ1163-RELATED"/>
    <property type="match status" value="1"/>
</dbReference>
<dbReference type="InterPro" id="IPR001279">
    <property type="entry name" value="Metallo-B-lactamas"/>
</dbReference>
<dbReference type="InterPro" id="IPR050114">
    <property type="entry name" value="UPF0173_UPF0282_UlaG_hydrolase"/>
</dbReference>
<dbReference type="Proteomes" id="UP000248790">
    <property type="component" value="Unassembled WGS sequence"/>
</dbReference>
<dbReference type="SUPFAM" id="SSF56281">
    <property type="entry name" value="Metallo-hydrolase/oxidoreductase"/>
    <property type="match status" value="1"/>
</dbReference>
<dbReference type="AlphaFoldDB" id="A0A327WSN7"/>
<keyword evidence="3" id="KW-1185">Reference proteome</keyword>
<sequence>MKELIPAVQKDQTLLTDIETARSEANQLHVWWLGQSGFLVQWQGRSILFDPYLSDSLTVKYANTDKPHIRMSERVVDPAQLADIDVVTSSHNHTDHLDAETLLPLFRTNPKTQFVIPEANRSFVADRLNYDRAFPIGLNDGETVEVAGFIVHGVPAAHNDLERDAQGRCRFMGFVVQAGPWTLYHSGDTLWYDGMVEILKPFAIDVAFLPINGNKPERRVAGNLNPEEAARLGREIGARLVIPHHYHLFEFNTEDPANFVREAERYQTPYKVLQLGERWSGKKD</sequence>
<protein>
    <submittedName>
        <fullName evidence="2">L-ascorbate metabolism protein UlaG (Beta-lactamase superfamily)</fullName>
    </submittedName>
</protein>
<dbReference type="OrthoDB" id="9789133at2"/>
<dbReference type="Gene3D" id="3.60.15.10">
    <property type="entry name" value="Ribonuclease Z/Hydroxyacylglutathione hydrolase-like"/>
    <property type="match status" value="1"/>
</dbReference>
<evidence type="ECO:0000259" key="1">
    <source>
        <dbReference type="Pfam" id="PF12706"/>
    </source>
</evidence>
<evidence type="ECO:0000313" key="3">
    <source>
        <dbReference type="Proteomes" id="UP000248790"/>
    </source>
</evidence>
<dbReference type="Pfam" id="PF12706">
    <property type="entry name" value="Lactamase_B_2"/>
    <property type="match status" value="1"/>
</dbReference>
<reference evidence="2 3" key="1">
    <citation type="submission" date="2018-06" db="EMBL/GenBank/DDBJ databases">
        <title>Genomic Encyclopedia of Archaeal and Bacterial Type Strains, Phase II (KMG-II): from individual species to whole genera.</title>
        <authorList>
            <person name="Goeker M."/>
        </authorList>
    </citation>
    <scope>NUCLEOTIDE SEQUENCE [LARGE SCALE GENOMIC DNA]</scope>
    <source>
        <strain evidence="2 3">DSM 21851</strain>
    </source>
</reference>
<accession>A0A327WSN7</accession>